<organism evidence="2 3">
    <name type="scientific">Candidatus Tanganyikabacteria bacterium</name>
    <dbReference type="NCBI Taxonomy" id="2961651"/>
    <lineage>
        <taxon>Bacteria</taxon>
        <taxon>Bacillati</taxon>
        <taxon>Candidatus Sericytochromatia</taxon>
        <taxon>Candidatus Tanganyikabacteria</taxon>
    </lineage>
</organism>
<dbReference type="Proteomes" id="UP000703893">
    <property type="component" value="Unassembled WGS sequence"/>
</dbReference>
<name>A0A937X4M2_9BACT</name>
<evidence type="ECO:0008006" key="4">
    <source>
        <dbReference type="Google" id="ProtNLM"/>
    </source>
</evidence>
<keyword evidence="1" id="KW-0732">Signal</keyword>
<dbReference type="PROSITE" id="PS51257">
    <property type="entry name" value="PROKAR_LIPOPROTEIN"/>
    <property type="match status" value="1"/>
</dbReference>
<feature type="chain" id="PRO_5037324037" description="DUF1571 domain-containing protein" evidence="1">
    <location>
        <begin position="18"/>
        <end position="254"/>
    </location>
</feature>
<reference evidence="2 3" key="1">
    <citation type="submission" date="2019-03" db="EMBL/GenBank/DDBJ databases">
        <title>Lake Tanganyika Metagenome-Assembled Genomes (MAGs).</title>
        <authorList>
            <person name="Tran P."/>
        </authorList>
    </citation>
    <scope>NUCLEOTIDE SEQUENCE [LARGE SCALE GENOMIC DNA]</scope>
    <source>
        <strain evidence="2">K_DeepCast_65m_m2_236</strain>
    </source>
</reference>
<feature type="signal peptide" evidence="1">
    <location>
        <begin position="1"/>
        <end position="17"/>
    </location>
</feature>
<proteinExistence type="predicted"/>
<comment type="caution">
    <text evidence="2">The sequence shown here is derived from an EMBL/GenBank/DDBJ whole genome shotgun (WGS) entry which is preliminary data.</text>
</comment>
<evidence type="ECO:0000256" key="1">
    <source>
        <dbReference type="SAM" id="SignalP"/>
    </source>
</evidence>
<evidence type="ECO:0000313" key="2">
    <source>
        <dbReference type="EMBL" id="MBM3275814.1"/>
    </source>
</evidence>
<dbReference type="EMBL" id="VGJX01000734">
    <property type="protein sequence ID" value="MBM3275814.1"/>
    <property type="molecule type" value="Genomic_DNA"/>
</dbReference>
<dbReference type="Gene3D" id="2.50.20.10">
    <property type="entry name" value="Lipoprotein localisation LolA/LolB/LppX"/>
    <property type="match status" value="1"/>
</dbReference>
<sequence>MKRLAILAATVVCGLTAACGGNNPVIDDGKKLSDLKITPTSPATGSATPGQDPLKEVAELRKKMAEVWARNNNLRADVTLYVKNLQSGTVESAKLDYWFQKPNSTALYLKEHSKTAANGTKMVWQGGDKVAIKTKFIGFWVKTSLPESDDRLKDARGDKISDTSVPKMMQCLTDPAAQVAFLGRGKYKNRDIVQFSLKSKYMIARVDKEHIAVDTGNFLPVVREMYEAGGKLTYRLQLEGIKINVHEPKAFELD</sequence>
<gene>
    <name evidence="2" type="ORF">FJZ00_11715</name>
</gene>
<protein>
    <recommendedName>
        <fullName evidence="4">DUF1571 domain-containing protein</fullName>
    </recommendedName>
</protein>
<accession>A0A937X4M2</accession>
<evidence type="ECO:0000313" key="3">
    <source>
        <dbReference type="Proteomes" id="UP000703893"/>
    </source>
</evidence>
<dbReference type="AlphaFoldDB" id="A0A937X4M2"/>